<name>A0A0G0SIB3_9BACT</name>
<evidence type="ECO:0000313" key="4">
    <source>
        <dbReference type="Proteomes" id="UP000034293"/>
    </source>
</evidence>
<evidence type="ECO:0000313" key="3">
    <source>
        <dbReference type="EMBL" id="KKR64564.1"/>
    </source>
</evidence>
<gene>
    <name evidence="3" type="ORF">UU02_C0007G0002</name>
</gene>
<dbReference type="Pfam" id="PF19077">
    <property type="entry name" value="Big_13"/>
    <property type="match status" value="1"/>
</dbReference>
<evidence type="ECO:0000259" key="2">
    <source>
        <dbReference type="Pfam" id="PF19077"/>
    </source>
</evidence>
<dbReference type="AlphaFoldDB" id="A0A0G0SIB3"/>
<sequence>MAYCEKKFTRRFINSEERKNTRSATFYILLTIAAIAILYFIGIPALGRLASLVSSLRGNNNKISNSDFTPPPPPKFKYFPEFTNQQTLTLTGNTESGASVKLTFNGSPQEVLADNDGQFSFGVTLQDGINTFAATATDQSGNQSQKSDDHQITFDKKTPDLEITSPSDGSSYFGSNQRQITITGKTETDAKVTINDRIISVDDSGIFQYTTTLNEGSNTFNVKSTDQAGNTTEKNISLNFTS</sequence>
<dbReference type="Pfam" id="PF09136">
    <property type="entry name" value="Glucodextran_B"/>
    <property type="match status" value="1"/>
</dbReference>
<keyword evidence="1" id="KW-1133">Transmembrane helix</keyword>
<proteinExistence type="predicted"/>
<reference evidence="3 4" key="1">
    <citation type="journal article" date="2015" name="Nature">
        <title>rRNA introns, odd ribosomes, and small enigmatic genomes across a large radiation of phyla.</title>
        <authorList>
            <person name="Brown C.T."/>
            <person name="Hug L.A."/>
            <person name="Thomas B.C."/>
            <person name="Sharon I."/>
            <person name="Castelle C.J."/>
            <person name="Singh A."/>
            <person name="Wilkins M.J."/>
            <person name="Williams K.H."/>
            <person name="Banfield J.F."/>
        </authorList>
    </citation>
    <scope>NUCLEOTIDE SEQUENCE [LARGE SCALE GENOMIC DNA]</scope>
</reference>
<feature type="transmembrane region" description="Helical" evidence="1">
    <location>
        <begin position="26"/>
        <end position="47"/>
    </location>
</feature>
<accession>A0A0G0SIB3</accession>
<comment type="caution">
    <text evidence="3">The sequence shown here is derived from an EMBL/GenBank/DDBJ whole genome shotgun (WGS) entry which is preliminary data.</text>
</comment>
<dbReference type="Proteomes" id="UP000034293">
    <property type="component" value="Unassembled WGS sequence"/>
</dbReference>
<protein>
    <recommendedName>
        <fullName evidence="2">Bacterial Ig-like domain-containing protein</fullName>
    </recommendedName>
</protein>
<dbReference type="InterPro" id="IPR013783">
    <property type="entry name" value="Ig-like_fold"/>
</dbReference>
<dbReference type="NCBIfam" id="NF033510">
    <property type="entry name" value="Ca_tandemer"/>
    <property type="match status" value="2"/>
</dbReference>
<feature type="domain" description="Bacterial Ig-like" evidence="2">
    <location>
        <begin position="82"/>
        <end position="155"/>
    </location>
</feature>
<keyword evidence="1" id="KW-0472">Membrane</keyword>
<dbReference type="InterPro" id="IPR044016">
    <property type="entry name" value="Big_13"/>
</dbReference>
<dbReference type="PATRIC" id="fig|1618553.3.peg.104"/>
<dbReference type="EMBL" id="LBZA01000007">
    <property type="protein sequence ID" value="KKR64564.1"/>
    <property type="molecule type" value="Genomic_DNA"/>
</dbReference>
<evidence type="ECO:0000256" key="1">
    <source>
        <dbReference type="SAM" id="Phobius"/>
    </source>
</evidence>
<dbReference type="Gene3D" id="2.60.40.10">
    <property type="entry name" value="Immunoglobulins"/>
    <property type="match status" value="2"/>
</dbReference>
<organism evidence="3 4">
    <name type="scientific">Candidatus Woesebacteria bacterium GW2011_GWA1_40_43</name>
    <dbReference type="NCBI Taxonomy" id="1618553"/>
    <lineage>
        <taxon>Bacteria</taxon>
        <taxon>Candidatus Woeseibacteriota</taxon>
    </lineage>
</organism>
<keyword evidence="1" id="KW-0812">Transmembrane</keyword>